<dbReference type="Gene3D" id="3.20.20.70">
    <property type="entry name" value="Aldolase class I"/>
    <property type="match status" value="1"/>
</dbReference>
<dbReference type="Pfam" id="PF00682">
    <property type="entry name" value="HMGL-like"/>
    <property type="match status" value="1"/>
</dbReference>
<evidence type="ECO:0000256" key="5">
    <source>
        <dbReference type="ARBA" id="ARBA00022430"/>
    </source>
</evidence>
<evidence type="ECO:0000313" key="13">
    <source>
        <dbReference type="EMBL" id="MBC8529261.1"/>
    </source>
</evidence>
<dbReference type="SMART" id="SM00917">
    <property type="entry name" value="LeuA_dimer"/>
    <property type="match status" value="1"/>
</dbReference>
<evidence type="ECO:0000256" key="7">
    <source>
        <dbReference type="ARBA" id="ARBA00022679"/>
    </source>
</evidence>
<keyword evidence="11" id="KW-0963">Cytoplasm</keyword>
<sequence>MHEPRKIKIFDTTLRDGEQAPGLNLNVDEKLEIALQLEKLGVDYIEAGFPISSTGDFEAVRTIAGAVKNCAVVGLCRALPGDIDRAWEALRDAAHPRIHIFIASSDLHMEYKLNMTREQVLEAARTSVRHAATLCKDVQFSAEDATRSDPAFLGQLFAAAIEAGATTLCIADTVGYSMPEELAGLIVYLRNTVPGIENVQLAIHCHNDMGLAVANSLSAIQAGCTQIDVTINGLGERAGNTPLEELVMALYVRKSYLPTETNICHKQIYRTCSLVSSICNIPLPPNKPIVGANAFRHESGIHQHGVMKNPLTYEIISPETVGVKRNGIVLGKHSGRHAFEERLLEMGITLSGEKLENAFRRFKELADKKQYVLDRDIEALANEKMTAIPDRYVLEYYHITSGNTSVPTATVRIVREGVIMQEAACGEGPVDAVFKATLRACALQDITLEEYFLRAVTGGMDALGEVTVRIKRNKLLCIGRAISTDVIEASAKALIAALNRMAYEANTDSIS</sequence>
<dbReference type="SUPFAM" id="SSF110921">
    <property type="entry name" value="2-isopropylmalate synthase LeuA, allosteric (dimerisation) domain"/>
    <property type="match status" value="1"/>
</dbReference>
<dbReference type="GO" id="GO:0005737">
    <property type="term" value="C:cytoplasm"/>
    <property type="evidence" value="ECO:0007669"/>
    <property type="project" value="UniProtKB-UniRule"/>
</dbReference>
<comment type="caution">
    <text evidence="13">The sequence shown here is derived from an EMBL/GenBank/DDBJ whole genome shotgun (WGS) entry which is preliminary data.</text>
</comment>
<protein>
    <recommendedName>
        <fullName evidence="4 11">2-isopropylmalate synthase</fullName>
        <ecNumber evidence="3 11">2.3.3.13</ecNumber>
    </recommendedName>
    <alternativeName>
        <fullName evidence="11">Alpha-IPM synthase</fullName>
    </alternativeName>
    <alternativeName>
        <fullName evidence="11">Alpha-isopropylmalate synthase</fullName>
    </alternativeName>
</protein>
<keyword evidence="7 11" id="KW-0808">Transferase</keyword>
<keyword evidence="13" id="KW-0012">Acyltransferase</keyword>
<dbReference type="InterPro" id="IPR013709">
    <property type="entry name" value="2-isopropylmalate_synth_dimer"/>
</dbReference>
<comment type="subunit">
    <text evidence="11">Homodimer.</text>
</comment>
<dbReference type="FunFam" id="1.10.238.260:FF:000001">
    <property type="entry name" value="2-isopropylmalate synthase"/>
    <property type="match status" value="1"/>
</dbReference>
<dbReference type="InterPro" id="IPR013785">
    <property type="entry name" value="Aldolase_TIM"/>
</dbReference>
<comment type="similarity">
    <text evidence="2 11">Belongs to the alpha-IPM synthase/homocitrate synthase family. LeuA type 1 subfamily.</text>
</comment>
<dbReference type="Gene3D" id="3.30.160.270">
    <property type="match status" value="1"/>
</dbReference>
<dbReference type="NCBIfam" id="TIGR00973">
    <property type="entry name" value="leuA_bact"/>
    <property type="match status" value="1"/>
</dbReference>
<dbReference type="PROSITE" id="PS00815">
    <property type="entry name" value="AIPM_HOMOCIT_SYNTH_1"/>
    <property type="match status" value="1"/>
</dbReference>
<keyword evidence="6 11" id="KW-0028">Amino-acid biosynthesis</keyword>
<dbReference type="SUPFAM" id="SSF51569">
    <property type="entry name" value="Aldolase"/>
    <property type="match status" value="1"/>
</dbReference>
<feature type="binding site" evidence="11">
    <location>
        <position position="16"/>
    </location>
    <ligand>
        <name>Mn(2+)</name>
        <dbReference type="ChEBI" id="CHEBI:29035"/>
    </ligand>
</feature>
<evidence type="ECO:0000256" key="9">
    <source>
        <dbReference type="ARBA" id="ARBA00023211"/>
    </source>
</evidence>
<evidence type="ECO:0000259" key="12">
    <source>
        <dbReference type="PROSITE" id="PS50991"/>
    </source>
</evidence>
<dbReference type="InterPro" id="IPR000891">
    <property type="entry name" value="PYR_CT"/>
</dbReference>
<dbReference type="GO" id="GO:0030145">
    <property type="term" value="F:manganese ion binding"/>
    <property type="evidence" value="ECO:0007669"/>
    <property type="project" value="UniProtKB-UniRule"/>
</dbReference>
<dbReference type="RefSeq" id="WP_249285136.1">
    <property type="nucleotide sequence ID" value="NZ_JACRSO010000003.1"/>
</dbReference>
<dbReference type="Pfam" id="PF22617">
    <property type="entry name" value="HCS_D2"/>
    <property type="match status" value="1"/>
</dbReference>
<dbReference type="NCBIfam" id="NF002086">
    <property type="entry name" value="PRK00915.1-3"/>
    <property type="match status" value="1"/>
</dbReference>
<evidence type="ECO:0000256" key="3">
    <source>
        <dbReference type="ARBA" id="ARBA00012973"/>
    </source>
</evidence>
<dbReference type="EMBL" id="JACRSO010000003">
    <property type="protein sequence ID" value="MBC8529261.1"/>
    <property type="molecule type" value="Genomic_DNA"/>
</dbReference>
<name>A0A926D0P1_9FIRM</name>
<dbReference type="InterPro" id="IPR036230">
    <property type="entry name" value="LeuA_allosteric_dom_sf"/>
</dbReference>
<comment type="cofactor">
    <cofactor evidence="11">
        <name>Mn(2+)</name>
        <dbReference type="ChEBI" id="CHEBI:29035"/>
    </cofactor>
</comment>
<feature type="domain" description="Pyruvate carboxyltransferase" evidence="12">
    <location>
        <begin position="7"/>
        <end position="269"/>
    </location>
</feature>
<comment type="function">
    <text evidence="11">Catalyzes the condensation of the acetyl group of acetyl-CoA with 3-methyl-2-oxobutanoate (2-ketoisovalerate) to form 3-carboxy-3-hydroxy-4-methylpentanoate (2-isopropylmalate).</text>
</comment>
<gene>
    <name evidence="11" type="primary">leuA</name>
    <name evidence="13" type="ORF">H8699_07465</name>
</gene>
<evidence type="ECO:0000256" key="2">
    <source>
        <dbReference type="ARBA" id="ARBA00009396"/>
    </source>
</evidence>
<dbReference type="Proteomes" id="UP000654279">
    <property type="component" value="Unassembled WGS sequence"/>
</dbReference>
<dbReference type="InterPro" id="IPR050073">
    <property type="entry name" value="2-IPM_HCS-like"/>
</dbReference>
<dbReference type="EC" id="2.3.3.13" evidence="3 11"/>
<dbReference type="PANTHER" id="PTHR10277">
    <property type="entry name" value="HOMOCITRATE SYNTHASE-RELATED"/>
    <property type="match status" value="1"/>
</dbReference>
<dbReference type="PROSITE" id="PS50991">
    <property type="entry name" value="PYR_CT"/>
    <property type="match status" value="1"/>
</dbReference>
<dbReference type="PROSITE" id="PS00816">
    <property type="entry name" value="AIPM_HOMOCIT_SYNTH_2"/>
    <property type="match status" value="1"/>
</dbReference>
<dbReference type="InterPro" id="IPR054691">
    <property type="entry name" value="LeuA/HCS_post-cat"/>
</dbReference>
<dbReference type="Pfam" id="PF08502">
    <property type="entry name" value="LeuA_dimer"/>
    <property type="match status" value="1"/>
</dbReference>
<dbReference type="FunFam" id="3.20.20.70:FF:000010">
    <property type="entry name" value="2-isopropylmalate synthase"/>
    <property type="match status" value="1"/>
</dbReference>
<dbReference type="InterPro" id="IPR005671">
    <property type="entry name" value="LeuA_bact_synth"/>
</dbReference>
<keyword evidence="8 11" id="KW-0479">Metal-binding</keyword>
<dbReference type="HAMAP" id="MF_01025">
    <property type="entry name" value="LeuA_type1"/>
    <property type="match status" value="1"/>
</dbReference>
<keyword evidence="14" id="KW-1185">Reference proteome</keyword>
<dbReference type="Gene3D" id="1.10.238.260">
    <property type="match status" value="1"/>
</dbReference>
<evidence type="ECO:0000256" key="4">
    <source>
        <dbReference type="ARBA" id="ARBA00018198"/>
    </source>
</evidence>
<feature type="binding site" evidence="11">
    <location>
        <position position="204"/>
    </location>
    <ligand>
        <name>Mn(2+)</name>
        <dbReference type="ChEBI" id="CHEBI:29035"/>
    </ligand>
</feature>
<feature type="region of interest" description="Regulatory domain" evidence="11">
    <location>
        <begin position="393"/>
        <end position="511"/>
    </location>
</feature>
<evidence type="ECO:0000256" key="1">
    <source>
        <dbReference type="ARBA" id="ARBA00004689"/>
    </source>
</evidence>
<dbReference type="CDD" id="cd07940">
    <property type="entry name" value="DRE_TIM_IPMS"/>
    <property type="match status" value="1"/>
</dbReference>
<reference evidence="13" key="1">
    <citation type="submission" date="2020-08" db="EMBL/GenBank/DDBJ databases">
        <title>Genome public.</title>
        <authorList>
            <person name="Liu C."/>
            <person name="Sun Q."/>
        </authorList>
    </citation>
    <scope>NUCLEOTIDE SEQUENCE</scope>
    <source>
        <strain evidence="13">NSJ-44</strain>
    </source>
</reference>
<proteinExistence type="inferred from homology"/>
<evidence type="ECO:0000256" key="11">
    <source>
        <dbReference type="HAMAP-Rule" id="MF_01025"/>
    </source>
</evidence>
<evidence type="ECO:0000256" key="10">
    <source>
        <dbReference type="ARBA" id="ARBA00023304"/>
    </source>
</evidence>
<accession>A0A926D0P1</accession>
<evidence type="ECO:0000256" key="6">
    <source>
        <dbReference type="ARBA" id="ARBA00022605"/>
    </source>
</evidence>
<dbReference type="GO" id="GO:0009098">
    <property type="term" value="P:L-leucine biosynthetic process"/>
    <property type="evidence" value="ECO:0007669"/>
    <property type="project" value="UniProtKB-UniRule"/>
</dbReference>
<dbReference type="AlphaFoldDB" id="A0A926D0P1"/>
<keyword evidence="9 11" id="KW-0464">Manganese</keyword>
<feature type="binding site" evidence="11">
    <location>
        <position position="240"/>
    </location>
    <ligand>
        <name>Mn(2+)</name>
        <dbReference type="ChEBI" id="CHEBI:29035"/>
    </ligand>
</feature>
<comment type="catalytic activity">
    <reaction evidence="11">
        <text>3-methyl-2-oxobutanoate + acetyl-CoA + H2O = (2S)-2-isopropylmalate + CoA + H(+)</text>
        <dbReference type="Rhea" id="RHEA:21524"/>
        <dbReference type="ChEBI" id="CHEBI:1178"/>
        <dbReference type="ChEBI" id="CHEBI:11851"/>
        <dbReference type="ChEBI" id="CHEBI:15377"/>
        <dbReference type="ChEBI" id="CHEBI:15378"/>
        <dbReference type="ChEBI" id="CHEBI:57287"/>
        <dbReference type="ChEBI" id="CHEBI:57288"/>
        <dbReference type="EC" id="2.3.3.13"/>
    </reaction>
</comment>
<dbReference type="PANTHER" id="PTHR10277:SF9">
    <property type="entry name" value="2-ISOPROPYLMALATE SYNTHASE 1, CHLOROPLASTIC-RELATED"/>
    <property type="match status" value="1"/>
</dbReference>
<dbReference type="GO" id="GO:0003852">
    <property type="term" value="F:2-isopropylmalate synthase activity"/>
    <property type="evidence" value="ECO:0007669"/>
    <property type="project" value="UniProtKB-UniRule"/>
</dbReference>
<evidence type="ECO:0000313" key="14">
    <source>
        <dbReference type="Proteomes" id="UP000654279"/>
    </source>
</evidence>
<comment type="pathway">
    <text evidence="1 11">Amino-acid biosynthesis; L-leucine biosynthesis; L-leucine from 3-methyl-2-oxobutanoate: step 1/4.</text>
</comment>
<keyword evidence="10 11" id="KW-0100">Branched-chain amino acid biosynthesis</keyword>
<dbReference type="GO" id="GO:0003985">
    <property type="term" value="F:acetyl-CoA C-acetyltransferase activity"/>
    <property type="evidence" value="ECO:0007669"/>
    <property type="project" value="UniProtKB-UniRule"/>
</dbReference>
<dbReference type="InterPro" id="IPR002034">
    <property type="entry name" value="AIPM/Hcit_synth_CS"/>
</dbReference>
<organism evidence="13 14">
    <name type="scientific">Luoshenia tenuis</name>
    <dbReference type="NCBI Taxonomy" id="2763654"/>
    <lineage>
        <taxon>Bacteria</taxon>
        <taxon>Bacillati</taxon>
        <taxon>Bacillota</taxon>
        <taxon>Clostridia</taxon>
        <taxon>Christensenellales</taxon>
        <taxon>Christensenellaceae</taxon>
        <taxon>Luoshenia</taxon>
    </lineage>
</organism>
<feature type="binding site" evidence="11">
    <location>
        <position position="206"/>
    </location>
    <ligand>
        <name>Mn(2+)</name>
        <dbReference type="ChEBI" id="CHEBI:29035"/>
    </ligand>
</feature>
<evidence type="ECO:0000256" key="8">
    <source>
        <dbReference type="ARBA" id="ARBA00022723"/>
    </source>
</evidence>
<keyword evidence="5 11" id="KW-0432">Leucine biosynthesis</keyword>